<dbReference type="Proteomes" id="UP000176444">
    <property type="component" value="Unassembled WGS sequence"/>
</dbReference>
<comment type="function">
    <text evidence="9">Involved in protein export. Participates in an early event of protein translocation.</text>
</comment>
<dbReference type="GO" id="GO:0005886">
    <property type="term" value="C:plasma membrane"/>
    <property type="evidence" value="ECO:0007669"/>
    <property type="project" value="UniProtKB-SubCell"/>
</dbReference>
<evidence type="ECO:0000256" key="3">
    <source>
        <dbReference type="ARBA" id="ARBA00022448"/>
    </source>
</evidence>
<keyword evidence="8 9" id="KW-0472">Membrane</keyword>
<reference evidence="10 11" key="1">
    <citation type="journal article" date="2016" name="Nat. Commun.">
        <title>Thousands of microbial genomes shed light on interconnected biogeochemical processes in an aquifer system.</title>
        <authorList>
            <person name="Anantharaman K."/>
            <person name="Brown C.T."/>
            <person name="Hug L.A."/>
            <person name="Sharon I."/>
            <person name="Castelle C.J."/>
            <person name="Probst A.J."/>
            <person name="Thomas B.C."/>
            <person name="Singh A."/>
            <person name="Wilkins M.J."/>
            <person name="Karaoz U."/>
            <person name="Brodie E.L."/>
            <person name="Williams K.H."/>
            <person name="Hubbard S.S."/>
            <person name="Banfield J.F."/>
        </authorList>
    </citation>
    <scope>NUCLEOTIDE SEQUENCE [LARGE SCALE GENOMIC DNA]</scope>
</reference>
<comment type="caution">
    <text evidence="9">Lacks conserved residue(s) required for the propagation of feature annotation.</text>
</comment>
<sequence length="69" mass="7389">MLNIFAIVVAVLLIIVIMLQMQGAGLSNSFGGGGEFYRSKQSLDKLLIASTVILAILFGILSIILLIPR</sequence>
<comment type="caution">
    <text evidence="10">The sequence shown here is derived from an EMBL/GenBank/DDBJ whole genome shotgun (WGS) entry which is preliminary data.</text>
</comment>
<dbReference type="GO" id="GO:0015450">
    <property type="term" value="F:protein-transporting ATPase activity"/>
    <property type="evidence" value="ECO:0007669"/>
    <property type="project" value="UniProtKB-UniRule"/>
</dbReference>
<keyword evidence="6 9" id="KW-1133">Transmembrane helix</keyword>
<keyword evidence="9" id="KW-1003">Cell membrane</keyword>
<evidence type="ECO:0000256" key="7">
    <source>
        <dbReference type="ARBA" id="ARBA00023010"/>
    </source>
</evidence>
<protein>
    <recommendedName>
        <fullName evidence="9">Protein-export membrane protein SecG</fullName>
    </recommendedName>
</protein>
<feature type="transmembrane region" description="Helical" evidence="9">
    <location>
        <begin position="47"/>
        <end position="67"/>
    </location>
</feature>
<dbReference type="EMBL" id="MEUX01000029">
    <property type="protein sequence ID" value="OGC46842.1"/>
    <property type="molecule type" value="Genomic_DNA"/>
</dbReference>
<comment type="subcellular location">
    <subcellularLocation>
        <location evidence="9">Cell membrane</location>
        <topology evidence="9">Multi-pass membrane protein</topology>
    </subcellularLocation>
    <subcellularLocation>
        <location evidence="1">Membrane</location>
        <topology evidence="1">Multi-pass membrane protein</topology>
    </subcellularLocation>
</comment>
<proteinExistence type="inferred from homology"/>
<evidence type="ECO:0000256" key="6">
    <source>
        <dbReference type="ARBA" id="ARBA00022989"/>
    </source>
</evidence>
<keyword evidence="7 9" id="KW-0811">Translocation</keyword>
<dbReference type="Pfam" id="PF03840">
    <property type="entry name" value="SecG"/>
    <property type="match status" value="1"/>
</dbReference>
<dbReference type="AlphaFoldDB" id="A0A1F4UPM2"/>
<evidence type="ECO:0000256" key="8">
    <source>
        <dbReference type="ARBA" id="ARBA00023136"/>
    </source>
</evidence>
<keyword evidence="4 9" id="KW-0812">Transmembrane</keyword>
<organism evidence="10 11">
    <name type="scientific">candidate division WWE3 bacterium RIFCSPHIGHO2_01_FULL_35_17</name>
    <dbReference type="NCBI Taxonomy" id="1802614"/>
    <lineage>
        <taxon>Bacteria</taxon>
        <taxon>Katanobacteria</taxon>
    </lineage>
</organism>
<evidence type="ECO:0000256" key="4">
    <source>
        <dbReference type="ARBA" id="ARBA00022692"/>
    </source>
</evidence>
<evidence type="ECO:0000256" key="1">
    <source>
        <dbReference type="ARBA" id="ARBA00004141"/>
    </source>
</evidence>
<evidence type="ECO:0000313" key="10">
    <source>
        <dbReference type="EMBL" id="OGC46842.1"/>
    </source>
</evidence>
<evidence type="ECO:0000313" key="11">
    <source>
        <dbReference type="Proteomes" id="UP000176444"/>
    </source>
</evidence>
<dbReference type="NCBIfam" id="TIGR00810">
    <property type="entry name" value="secG"/>
    <property type="match status" value="1"/>
</dbReference>
<gene>
    <name evidence="10" type="ORF">A2713_01350</name>
</gene>
<name>A0A1F4UPM2_UNCKA</name>
<keyword evidence="5 9" id="KW-0653">Protein transport</keyword>
<comment type="similarity">
    <text evidence="2 9">Belongs to the SecG family.</text>
</comment>
<dbReference type="InterPro" id="IPR004692">
    <property type="entry name" value="SecG"/>
</dbReference>
<evidence type="ECO:0000256" key="2">
    <source>
        <dbReference type="ARBA" id="ARBA00008445"/>
    </source>
</evidence>
<dbReference type="GO" id="GO:0009306">
    <property type="term" value="P:protein secretion"/>
    <property type="evidence" value="ECO:0007669"/>
    <property type="project" value="UniProtKB-UniRule"/>
</dbReference>
<evidence type="ECO:0000256" key="9">
    <source>
        <dbReference type="RuleBase" id="RU365087"/>
    </source>
</evidence>
<keyword evidence="3 9" id="KW-0813">Transport</keyword>
<accession>A0A1F4UPM2</accession>
<evidence type="ECO:0000256" key="5">
    <source>
        <dbReference type="ARBA" id="ARBA00022927"/>
    </source>
</evidence>